<dbReference type="InterPro" id="IPR029044">
    <property type="entry name" value="Nucleotide-diphossugar_trans"/>
</dbReference>
<feature type="transmembrane region" description="Helical" evidence="4">
    <location>
        <begin position="245"/>
        <end position="274"/>
    </location>
</feature>
<name>A0ABW2S857_9BURK</name>
<keyword evidence="2 6" id="KW-0328">Glycosyltransferase</keyword>
<evidence type="ECO:0000256" key="2">
    <source>
        <dbReference type="ARBA" id="ARBA00022676"/>
    </source>
</evidence>
<feature type="transmembrane region" description="Helical" evidence="4">
    <location>
        <begin position="286"/>
        <end position="310"/>
    </location>
</feature>
<keyword evidence="4" id="KW-0812">Transmembrane</keyword>
<dbReference type="GO" id="GO:0016757">
    <property type="term" value="F:glycosyltransferase activity"/>
    <property type="evidence" value="ECO:0007669"/>
    <property type="project" value="UniProtKB-KW"/>
</dbReference>
<reference evidence="7" key="1">
    <citation type="journal article" date="2019" name="Int. J. Syst. Evol. Microbiol.">
        <title>The Global Catalogue of Microorganisms (GCM) 10K type strain sequencing project: providing services to taxonomists for standard genome sequencing and annotation.</title>
        <authorList>
            <consortium name="The Broad Institute Genomics Platform"/>
            <consortium name="The Broad Institute Genome Sequencing Center for Infectious Disease"/>
            <person name="Wu L."/>
            <person name="Ma J."/>
        </authorList>
    </citation>
    <scope>NUCLEOTIDE SEQUENCE [LARGE SCALE GENOMIC DNA]</scope>
    <source>
        <strain evidence="7">CCUG 53903</strain>
    </source>
</reference>
<dbReference type="Proteomes" id="UP001596457">
    <property type="component" value="Unassembled WGS sequence"/>
</dbReference>
<comment type="similarity">
    <text evidence="1">Belongs to the glycosyltransferase 2 family.</text>
</comment>
<dbReference type="EC" id="2.4.-.-" evidence="6"/>
<dbReference type="CDD" id="cd00761">
    <property type="entry name" value="Glyco_tranf_GTA_type"/>
    <property type="match status" value="1"/>
</dbReference>
<protein>
    <submittedName>
        <fullName evidence="6">Glycosyltransferase</fullName>
        <ecNumber evidence="6">2.4.-.-</ecNumber>
    </submittedName>
</protein>
<keyword evidence="3 6" id="KW-0808">Transferase</keyword>
<evidence type="ECO:0000256" key="3">
    <source>
        <dbReference type="ARBA" id="ARBA00022679"/>
    </source>
</evidence>
<keyword evidence="7" id="KW-1185">Reference proteome</keyword>
<feature type="domain" description="Glycosyltransferase 2-like" evidence="5">
    <location>
        <begin position="17"/>
        <end position="136"/>
    </location>
</feature>
<organism evidence="6 7">
    <name type="scientific">Hydrogenophaga defluvii</name>
    <dbReference type="NCBI Taxonomy" id="249410"/>
    <lineage>
        <taxon>Bacteria</taxon>
        <taxon>Pseudomonadati</taxon>
        <taxon>Pseudomonadota</taxon>
        <taxon>Betaproteobacteria</taxon>
        <taxon>Burkholderiales</taxon>
        <taxon>Comamonadaceae</taxon>
        <taxon>Hydrogenophaga</taxon>
    </lineage>
</organism>
<dbReference type="InterPro" id="IPR001173">
    <property type="entry name" value="Glyco_trans_2-like"/>
</dbReference>
<evidence type="ECO:0000313" key="7">
    <source>
        <dbReference type="Proteomes" id="UP001596457"/>
    </source>
</evidence>
<sequence>MSEATLDRVGLVAIGRNEGERLRACLSSVVGRLSHIVYVDSGSTDGSVQMAQTMGVHVIQLDMSVPFTAARARNVGWRALLELAPNLEFVQFADGDCVVVDGWWLTAHGFLRQNPTHAVVCGRRREKYPERSIYNRLCDIEWDTPVGDAKSCGGDALMRVDALQQTGGYRDDLIAGEEPELCVRLRQAGWLIHRADAEMTLHDATMLRFGQWWSRSKRAGHAFAEGAWLHGAPPERHWVREAARAIGWGGLLPMAVLLALSSGQLFGLVLLLAYPVQMVRMRKMPGGWISAFFLVLGKFPEFFGVMQWALSRIRRIRSVLIEYK</sequence>
<evidence type="ECO:0000259" key="5">
    <source>
        <dbReference type="Pfam" id="PF00535"/>
    </source>
</evidence>
<evidence type="ECO:0000256" key="1">
    <source>
        <dbReference type="ARBA" id="ARBA00006739"/>
    </source>
</evidence>
<dbReference type="Pfam" id="PF00535">
    <property type="entry name" value="Glycos_transf_2"/>
    <property type="match status" value="1"/>
</dbReference>
<dbReference type="RefSeq" id="WP_382198696.1">
    <property type="nucleotide sequence ID" value="NZ_JBHTBZ010000009.1"/>
</dbReference>
<accession>A0ABW2S857</accession>
<evidence type="ECO:0000313" key="6">
    <source>
        <dbReference type="EMBL" id="MFC7459450.1"/>
    </source>
</evidence>
<comment type="caution">
    <text evidence="6">The sequence shown here is derived from an EMBL/GenBank/DDBJ whole genome shotgun (WGS) entry which is preliminary data.</text>
</comment>
<keyword evidence="4" id="KW-0472">Membrane</keyword>
<dbReference type="EMBL" id="JBHTBZ010000009">
    <property type="protein sequence ID" value="MFC7459450.1"/>
    <property type="molecule type" value="Genomic_DNA"/>
</dbReference>
<proteinExistence type="inferred from homology"/>
<dbReference type="PANTHER" id="PTHR43630">
    <property type="entry name" value="POLY-BETA-1,6-N-ACETYL-D-GLUCOSAMINE SYNTHASE"/>
    <property type="match status" value="1"/>
</dbReference>
<keyword evidence="4" id="KW-1133">Transmembrane helix</keyword>
<dbReference type="Gene3D" id="3.90.550.10">
    <property type="entry name" value="Spore Coat Polysaccharide Biosynthesis Protein SpsA, Chain A"/>
    <property type="match status" value="1"/>
</dbReference>
<evidence type="ECO:0000256" key="4">
    <source>
        <dbReference type="SAM" id="Phobius"/>
    </source>
</evidence>
<dbReference type="PANTHER" id="PTHR43630:SF1">
    <property type="entry name" value="POLY-BETA-1,6-N-ACETYL-D-GLUCOSAMINE SYNTHASE"/>
    <property type="match status" value="1"/>
</dbReference>
<gene>
    <name evidence="6" type="ORF">ACFQU0_03305</name>
</gene>
<dbReference type="SUPFAM" id="SSF53448">
    <property type="entry name" value="Nucleotide-diphospho-sugar transferases"/>
    <property type="match status" value="1"/>
</dbReference>